<accession>A0ABY7S2K1</accession>
<feature type="transmembrane region" description="Helical" evidence="1">
    <location>
        <begin position="273"/>
        <end position="296"/>
    </location>
</feature>
<proteinExistence type="predicted"/>
<name>A0ABY7S2K1_9FLAO</name>
<keyword evidence="1" id="KW-1133">Transmembrane helix</keyword>
<keyword evidence="1" id="KW-0472">Membrane</keyword>
<feature type="transmembrane region" description="Helical" evidence="1">
    <location>
        <begin position="218"/>
        <end position="236"/>
    </location>
</feature>
<keyword evidence="3" id="KW-1185">Reference proteome</keyword>
<evidence type="ECO:0000313" key="2">
    <source>
        <dbReference type="EMBL" id="WCO03629.1"/>
    </source>
</evidence>
<feature type="transmembrane region" description="Helical" evidence="1">
    <location>
        <begin position="159"/>
        <end position="180"/>
    </location>
</feature>
<dbReference type="RefSeq" id="WP_249997368.1">
    <property type="nucleotide sequence ID" value="NZ_CP116221.1"/>
</dbReference>
<feature type="transmembrane region" description="Helical" evidence="1">
    <location>
        <begin position="186"/>
        <end position="206"/>
    </location>
</feature>
<reference evidence="2 3" key="1">
    <citation type="submission" date="2023-01" db="EMBL/GenBank/DDBJ databases">
        <title>Psychroserpens ponticola sp. nov., isolated from seawater.</title>
        <authorList>
            <person name="Kristyanto S."/>
            <person name="Jung J."/>
            <person name="Kim J.M."/>
            <person name="Jeon C.O."/>
        </authorList>
    </citation>
    <scope>NUCLEOTIDE SEQUENCE [LARGE SCALE GENOMIC DNA]</scope>
    <source>
        <strain evidence="2 3">MSW6</strain>
    </source>
</reference>
<evidence type="ECO:0000313" key="3">
    <source>
        <dbReference type="Proteomes" id="UP001202717"/>
    </source>
</evidence>
<keyword evidence="1" id="KW-0812">Transmembrane</keyword>
<dbReference type="EMBL" id="CP116221">
    <property type="protein sequence ID" value="WCO03629.1"/>
    <property type="molecule type" value="Genomic_DNA"/>
</dbReference>
<protein>
    <submittedName>
        <fullName evidence="2">Uncharacterized protein</fullName>
    </submittedName>
</protein>
<organism evidence="2 3">
    <name type="scientific">Psychroserpens ponticola</name>
    <dbReference type="NCBI Taxonomy" id="2932268"/>
    <lineage>
        <taxon>Bacteria</taxon>
        <taxon>Pseudomonadati</taxon>
        <taxon>Bacteroidota</taxon>
        <taxon>Flavobacteriia</taxon>
        <taxon>Flavobacteriales</taxon>
        <taxon>Flavobacteriaceae</taxon>
        <taxon>Psychroserpens</taxon>
    </lineage>
</organism>
<evidence type="ECO:0000256" key="1">
    <source>
        <dbReference type="SAM" id="Phobius"/>
    </source>
</evidence>
<sequence>MDIEYENLRNTIKRKHSFKYIPEYSESFKTGINETQIIPLIIEVLEKLEWSIVYHDEKSVEAKCKGDFSKLVGKLTINKINSNRIEINSKSLEGGFWDFGKNSKRTGLFIALFKKLEQDYQANGKLVELENEYRKQNNWDDYEIPNELPKPKISAKPNIQIAIIGGLIIAIAIGSLVGFLSLEFTYYIFLTEVGIGFLFGYLLSEILKKSNIMDYNKVRIMAITFIFIIFLVNHYFQYYLIISKNNISDLSFIEFHKYLLNKGFIISTFNTSWIGFLIIWVLQLVIPYFISIFIISTSLMKYSIKKIPEQVIEYTIFLFQKDKNESEVRAELAQKGWNKKSDQDDVILAISSIVEFNEFNRD</sequence>
<dbReference type="Proteomes" id="UP001202717">
    <property type="component" value="Chromosome"/>
</dbReference>
<gene>
    <name evidence="2" type="ORF">MUN68_008980</name>
</gene>